<sequence length="166" mass="18579">MAKKRFKQDLSDLFENPYPGAELDYGVDAGATESGEESVEVEVPVKTSQAKRKLSSKKFTANLDAFLSQDSKRASGNSTAPSKKNSAPATAPRRRRKTGLDLLIRSTISKEEMAERNEPRAPDTKRVTLVFNKEHLVTLKEQAKGRKMYLKDVVQEMVANYLTDQE</sequence>
<proteinExistence type="predicted"/>
<dbReference type="EMBL" id="JAATJH010000004">
    <property type="protein sequence ID" value="NJC27361.1"/>
    <property type="molecule type" value="Genomic_DNA"/>
</dbReference>
<dbReference type="RefSeq" id="WP_168038378.1">
    <property type="nucleotide sequence ID" value="NZ_JAATJH010000004.1"/>
</dbReference>
<organism evidence="2 3">
    <name type="scientific">Neolewinella antarctica</name>
    <dbReference type="NCBI Taxonomy" id="442734"/>
    <lineage>
        <taxon>Bacteria</taxon>
        <taxon>Pseudomonadati</taxon>
        <taxon>Bacteroidota</taxon>
        <taxon>Saprospiria</taxon>
        <taxon>Saprospirales</taxon>
        <taxon>Lewinellaceae</taxon>
        <taxon>Neolewinella</taxon>
    </lineage>
</organism>
<feature type="compositionally biased region" description="Polar residues" evidence="1">
    <location>
        <begin position="74"/>
        <end position="88"/>
    </location>
</feature>
<evidence type="ECO:0000313" key="2">
    <source>
        <dbReference type="EMBL" id="NJC27361.1"/>
    </source>
</evidence>
<accession>A0ABX0XDN5</accession>
<name>A0ABX0XDN5_9BACT</name>
<feature type="region of interest" description="Disordered" evidence="1">
    <location>
        <begin position="1"/>
        <end position="54"/>
    </location>
</feature>
<feature type="region of interest" description="Disordered" evidence="1">
    <location>
        <begin position="67"/>
        <end position="100"/>
    </location>
</feature>
<gene>
    <name evidence="2" type="ORF">GGR27_002874</name>
</gene>
<evidence type="ECO:0008006" key="4">
    <source>
        <dbReference type="Google" id="ProtNLM"/>
    </source>
</evidence>
<protein>
    <recommendedName>
        <fullName evidence="4">CopG family transcriptional regulator</fullName>
    </recommendedName>
</protein>
<reference evidence="2 3" key="1">
    <citation type="submission" date="2020-03" db="EMBL/GenBank/DDBJ databases">
        <title>Genomic Encyclopedia of Type Strains, Phase IV (KMG-IV): sequencing the most valuable type-strain genomes for metagenomic binning, comparative biology and taxonomic classification.</title>
        <authorList>
            <person name="Goeker M."/>
        </authorList>
    </citation>
    <scope>NUCLEOTIDE SEQUENCE [LARGE SCALE GENOMIC DNA]</scope>
    <source>
        <strain evidence="2 3">DSM 105096</strain>
    </source>
</reference>
<evidence type="ECO:0000256" key="1">
    <source>
        <dbReference type="SAM" id="MobiDB-lite"/>
    </source>
</evidence>
<evidence type="ECO:0000313" key="3">
    <source>
        <dbReference type="Proteomes" id="UP000770785"/>
    </source>
</evidence>
<keyword evidence="3" id="KW-1185">Reference proteome</keyword>
<comment type="caution">
    <text evidence="2">The sequence shown here is derived from an EMBL/GenBank/DDBJ whole genome shotgun (WGS) entry which is preliminary data.</text>
</comment>
<dbReference type="Proteomes" id="UP000770785">
    <property type="component" value="Unassembled WGS sequence"/>
</dbReference>